<protein>
    <submittedName>
        <fullName evidence="2">Lectin_legB domain-containing protein</fullName>
    </submittedName>
</protein>
<proteinExistence type="predicted"/>
<dbReference type="WBParaSite" id="Pan_g6739.t1">
    <property type="protein sequence ID" value="Pan_g6739.t1"/>
    <property type="gene ID" value="Pan_g6739"/>
</dbReference>
<reference evidence="1" key="1">
    <citation type="journal article" date="2013" name="Genetics">
        <title>The draft genome and transcriptome of Panagrellus redivivus are shaped by the harsh demands of a free-living lifestyle.</title>
        <authorList>
            <person name="Srinivasan J."/>
            <person name="Dillman A.R."/>
            <person name="Macchietto M.G."/>
            <person name="Heikkinen L."/>
            <person name="Lakso M."/>
            <person name="Fracchia K.M."/>
            <person name="Antoshechkin I."/>
            <person name="Mortazavi A."/>
            <person name="Wong G."/>
            <person name="Sternberg P.W."/>
        </authorList>
    </citation>
    <scope>NUCLEOTIDE SEQUENCE [LARGE SCALE GENOMIC DNA]</scope>
    <source>
        <strain evidence="1">MT8872</strain>
    </source>
</reference>
<reference evidence="2" key="2">
    <citation type="submission" date="2020-10" db="UniProtKB">
        <authorList>
            <consortium name="WormBaseParasite"/>
        </authorList>
    </citation>
    <scope>IDENTIFICATION</scope>
</reference>
<organism evidence="1 2">
    <name type="scientific">Panagrellus redivivus</name>
    <name type="common">Microworm</name>
    <dbReference type="NCBI Taxonomy" id="6233"/>
    <lineage>
        <taxon>Eukaryota</taxon>
        <taxon>Metazoa</taxon>
        <taxon>Ecdysozoa</taxon>
        <taxon>Nematoda</taxon>
        <taxon>Chromadorea</taxon>
        <taxon>Rhabditida</taxon>
        <taxon>Tylenchina</taxon>
        <taxon>Panagrolaimomorpha</taxon>
        <taxon>Panagrolaimoidea</taxon>
        <taxon>Panagrolaimidae</taxon>
        <taxon>Panagrellus</taxon>
    </lineage>
</organism>
<accession>A0A7E5A0Q6</accession>
<keyword evidence="1" id="KW-1185">Reference proteome</keyword>
<dbReference type="AlphaFoldDB" id="A0A7E5A0Q6"/>
<sequence>MRTTRSFSNPAFDLLDRANRDTHSHDVVLYNFRHCSVSRQPTNAILSISVELPDSTNSLIGLKIAYADFFFYQK</sequence>
<evidence type="ECO:0000313" key="2">
    <source>
        <dbReference type="WBParaSite" id="Pan_g6739.t1"/>
    </source>
</evidence>
<evidence type="ECO:0000313" key="1">
    <source>
        <dbReference type="Proteomes" id="UP000492821"/>
    </source>
</evidence>
<dbReference type="Proteomes" id="UP000492821">
    <property type="component" value="Unassembled WGS sequence"/>
</dbReference>
<name>A0A7E5A0Q6_PANRE</name>